<accession>A0A1G7R1T1</accession>
<reference evidence="2" key="1">
    <citation type="submission" date="2016-10" db="EMBL/GenBank/DDBJ databases">
        <authorList>
            <person name="Varghese N."/>
            <person name="Submissions S."/>
        </authorList>
    </citation>
    <scope>NUCLEOTIDE SEQUENCE [LARGE SCALE GENOMIC DNA]</scope>
    <source>
        <strain evidence="2">IBRC-M 10760</strain>
    </source>
</reference>
<proteinExistence type="predicted"/>
<dbReference type="Proteomes" id="UP000199076">
    <property type="component" value="Unassembled WGS sequence"/>
</dbReference>
<keyword evidence="2" id="KW-1185">Reference proteome</keyword>
<evidence type="ECO:0000313" key="1">
    <source>
        <dbReference type="EMBL" id="SDG04726.1"/>
    </source>
</evidence>
<name>A0A1G7R1T1_9EURY</name>
<dbReference type="EMBL" id="FNBK01000014">
    <property type="protein sequence ID" value="SDG04726.1"/>
    <property type="molecule type" value="Genomic_DNA"/>
</dbReference>
<dbReference type="InterPro" id="IPR055998">
    <property type="entry name" value="DUF7576"/>
</dbReference>
<dbReference type="Pfam" id="PF24461">
    <property type="entry name" value="DUF7576"/>
    <property type="match status" value="1"/>
</dbReference>
<evidence type="ECO:0000313" key="2">
    <source>
        <dbReference type="Proteomes" id="UP000199076"/>
    </source>
</evidence>
<dbReference type="RefSeq" id="WP_092694196.1">
    <property type="nucleotide sequence ID" value="NZ_FNBK01000014.1"/>
</dbReference>
<organism evidence="1 2">
    <name type="scientific">Halorientalis regularis</name>
    <dbReference type="NCBI Taxonomy" id="660518"/>
    <lineage>
        <taxon>Archaea</taxon>
        <taxon>Methanobacteriati</taxon>
        <taxon>Methanobacteriota</taxon>
        <taxon>Stenosarchaea group</taxon>
        <taxon>Halobacteria</taxon>
        <taxon>Halobacteriales</taxon>
        <taxon>Haloarculaceae</taxon>
        <taxon>Halorientalis</taxon>
    </lineage>
</organism>
<dbReference type="AlphaFoldDB" id="A0A1G7R1T1"/>
<evidence type="ECO:0008006" key="3">
    <source>
        <dbReference type="Google" id="ProtNLM"/>
    </source>
</evidence>
<sequence length="61" mass="6930">MVDPTSDIGEDVSEDDAPVCETCEDVVVDEPDHRVITWIDDEEVQSAHFCDETCRMDWDGQ</sequence>
<gene>
    <name evidence="1" type="ORF">SAMN05216218_11410</name>
</gene>
<protein>
    <recommendedName>
        <fullName evidence="3">Small CPxCG-related zinc finger protein</fullName>
    </recommendedName>
</protein>